<organism evidence="1 2">
    <name type="scientific">Streptomyces ehimensis</name>
    <dbReference type="NCBI Taxonomy" id="68195"/>
    <lineage>
        <taxon>Bacteria</taxon>
        <taxon>Bacillati</taxon>
        <taxon>Actinomycetota</taxon>
        <taxon>Actinomycetes</taxon>
        <taxon>Kitasatosporales</taxon>
        <taxon>Streptomycetaceae</taxon>
        <taxon>Streptomyces</taxon>
    </lineage>
</organism>
<reference evidence="2" key="1">
    <citation type="journal article" date="2019" name="Int. J. Syst. Evol. Microbiol.">
        <title>The Global Catalogue of Microorganisms (GCM) 10K type strain sequencing project: providing services to taxonomists for standard genome sequencing and annotation.</title>
        <authorList>
            <consortium name="The Broad Institute Genomics Platform"/>
            <consortium name="The Broad Institute Genome Sequencing Center for Infectious Disease"/>
            <person name="Wu L."/>
            <person name="Ma J."/>
        </authorList>
    </citation>
    <scope>NUCLEOTIDE SEQUENCE [LARGE SCALE GENOMIC DNA]</scope>
    <source>
        <strain evidence="2">CECT 8064</strain>
    </source>
</reference>
<evidence type="ECO:0000313" key="1">
    <source>
        <dbReference type="EMBL" id="MFC4512200.1"/>
    </source>
</evidence>
<protein>
    <submittedName>
        <fullName evidence="1">Uncharacterized protein</fullName>
    </submittedName>
</protein>
<proteinExistence type="predicted"/>
<dbReference type="RefSeq" id="WP_417922280.1">
    <property type="nucleotide sequence ID" value="NZ_JBHSFS010000002.1"/>
</dbReference>
<evidence type="ECO:0000313" key="2">
    <source>
        <dbReference type="Proteomes" id="UP001595990"/>
    </source>
</evidence>
<keyword evidence="2" id="KW-1185">Reference proteome</keyword>
<accession>A0ABV9BD67</accession>
<gene>
    <name evidence="1" type="ORF">ACFPEN_04545</name>
</gene>
<name>A0ABV9BD67_9ACTN</name>
<dbReference type="EMBL" id="JBHSFS010000002">
    <property type="protein sequence ID" value="MFC4512200.1"/>
    <property type="molecule type" value="Genomic_DNA"/>
</dbReference>
<dbReference type="Proteomes" id="UP001595990">
    <property type="component" value="Unassembled WGS sequence"/>
</dbReference>
<sequence>MTLAIATEVLHQLHHLAGPYAVTAASLHLARTVVHDLSLIWLTRGCDPLERALIVAAAQAASKPSWRTRVRHLWSRRR</sequence>
<comment type="caution">
    <text evidence="1">The sequence shown here is derived from an EMBL/GenBank/DDBJ whole genome shotgun (WGS) entry which is preliminary data.</text>
</comment>